<dbReference type="Proteomes" id="UP000193409">
    <property type="component" value="Unassembled WGS sequence"/>
</dbReference>
<dbReference type="EC" id="1.1.1.169" evidence="3 10"/>
<dbReference type="GO" id="GO:0015940">
    <property type="term" value="P:pantothenate biosynthetic process"/>
    <property type="evidence" value="ECO:0007669"/>
    <property type="project" value="UniProtKB-UniPathway"/>
</dbReference>
<gene>
    <name evidence="13" type="primary">panE</name>
    <name evidence="13" type="ORF">PSA7680_02598</name>
</gene>
<keyword evidence="14" id="KW-1185">Reference proteome</keyword>
<evidence type="ECO:0000256" key="4">
    <source>
        <dbReference type="ARBA" id="ARBA00019465"/>
    </source>
</evidence>
<dbReference type="SUPFAM" id="SSF48179">
    <property type="entry name" value="6-phosphogluconate dehydrogenase C-terminal domain-like"/>
    <property type="match status" value="1"/>
</dbReference>
<dbReference type="InterPro" id="IPR013332">
    <property type="entry name" value="KPR_N"/>
</dbReference>
<dbReference type="GO" id="GO:0005737">
    <property type="term" value="C:cytoplasm"/>
    <property type="evidence" value="ECO:0007669"/>
    <property type="project" value="TreeGrafter"/>
</dbReference>
<evidence type="ECO:0000256" key="2">
    <source>
        <dbReference type="ARBA" id="ARBA00007870"/>
    </source>
</evidence>
<comment type="catalytic activity">
    <reaction evidence="9 10">
        <text>(R)-pantoate + NADP(+) = 2-dehydropantoate + NADPH + H(+)</text>
        <dbReference type="Rhea" id="RHEA:16233"/>
        <dbReference type="ChEBI" id="CHEBI:11561"/>
        <dbReference type="ChEBI" id="CHEBI:15378"/>
        <dbReference type="ChEBI" id="CHEBI:15980"/>
        <dbReference type="ChEBI" id="CHEBI:57783"/>
        <dbReference type="ChEBI" id="CHEBI:58349"/>
        <dbReference type="EC" id="1.1.1.169"/>
    </reaction>
</comment>
<dbReference type="SUPFAM" id="SSF51735">
    <property type="entry name" value="NAD(P)-binding Rossmann-fold domains"/>
    <property type="match status" value="1"/>
</dbReference>
<dbReference type="Gene3D" id="3.40.50.720">
    <property type="entry name" value="NAD(P)-binding Rossmann-like Domain"/>
    <property type="match status" value="1"/>
</dbReference>
<feature type="domain" description="Ketopantoate reductase C-terminal" evidence="12">
    <location>
        <begin position="174"/>
        <end position="310"/>
    </location>
</feature>
<keyword evidence="6 10" id="KW-0521">NADP</keyword>
<proteinExistence type="inferred from homology"/>
<evidence type="ECO:0000256" key="8">
    <source>
        <dbReference type="ARBA" id="ARBA00032024"/>
    </source>
</evidence>
<dbReference type="GO" id="GO:0008677">
    <property type="term" value="F:2-dehydropantoate 2-reductase activity"/>
    <property type="evidence" value="ECO:0007669"/>
    <property type="project" value="UniProtKB-EC"/>
</dbReference>
<dbReference type="Pfam" id="PF08546">
    <property type="entry name" value="ApbA_C"/>
    <property type="match status" value="1"/>
</dbReference>
<comment type="function">
    <text evidence="10">Catalyzes the NADPH-dependent reduction of ketopantoate into pantoic acid.</text>
</comment>
<dbReference type="GO" id="GO:0050661">
    <property type="term" value="F:NADP binding"/>
    <property type="evidence" value="ECO:0007669"/>
    <property type="project" value="TreeGrafter"/>
</dbReference>
<dbReference type="EMBL" id="FWFQ01000018">
    <property type="protein sequence ID" value="SLN50179.1"/>
    <property type="molecule type" value="Genomic_DNA"/>
</dbReference>
<dbReference type="PANTHER" id="PTHR43765">
    <property type="entry name" value="2-DEHYDROPANTOATE 2-REDUCTASE-RELATED"/>
    <property type="match status" value="1"/>
</dbReference>
<evidence type="ECO:0000256" key="3">
    <source>
        <dbReference type="ARBA" id="ARBA00013014"/>
    </source>
</evidence>
<feature type="domain" description="Ketopantoate reductase N-terminal" evidence="11">
    <location>
        <begin position="3"/>
        <end position="153"/>
    </location>
</feature>
<evidence type="ECO:0000256" key="7">
    <source>
        <dbReference type="ARBA" id="ARBA00023002"/>
    </source>
</evidence>
<dbReference type="Gene3D" id="1.10.1040.10">
    <property type="entry name" value="N-(1-d-carboxylethyl)-l-norvaline Dehydrogenase, domain 2"/>
    <property type="match status" value="1"/>
</dbReference>
<dbReference type="AlphaFoldDB" id="A0A1Y5SWQ2"/>
<evidence type="ECO:0000259" key="11">
    <source>
        <dbReference type="Pfam" id="PF02558"/>
    </source>
</evidence>
<sequence>MKIVVAGAGAIGGFTGGMLAADGHEVALLGRPRILGPIREQGLTLTDYAGLSMKVPAEALRLETDPACLAAADLVIVAVKTAATAEIAAAIAAHAPADARVLSFQNGIQSARTLRAALPGWDVRACMVPFNVVCPEPGHFHRATSGDIVVEAGPGALAEALSTPAMKVLESDRIAEVQWGKLLINLTNALNALSGLPLQKMLLDRRWRRLMADQMTEAMAALKAAGIAFRPQTPLPPALIPHLLRLPTPLFRRIAAQMLTIDPEARTSMAYDIEAGRPTEIDALQGEILRLGAQTGVATPLTARIAARLARAEAAGGGSPRIDPRELREGG</sequence>
<protein>
    <recommendedName>
        <fullName evidence="4 10">2-dehydropantoate 2-reductase</fullName>
        <ecNumber evidence="3 10">1.1.1.169</ecNumber>
    </recommendedName>
    <alternativeName>
        <fullName evidence="8 10">Ketopantoate reductase</fullName>
    </alternativeName>
</protein>
<dbReference type="InterPro" id="IPR003710">
    <property type="entry name" value="ApbA"/>
</dbReference>
<evidence type="ECO:0000313" key="14">
    <source>
        <dbReference type="Proteomes" id="UP000193409"/>
    </source>
</evidence>
<comment type="pathway">
    <text evidence="1 10">Cofactor biosynthesis; (R)-pantothenate biosynthesis; (R)-pantoate from 3-methyl-2-oxobutanoate: step 2/2.</text>
</comment>
<comment type="similarity">
    <text evidence="2 10">Belongs to the ketopantoate reductase family.</text>
</comment>
<dbReference type="InterPro" id="IPR036291">
    <property type="entry name" value="NAD(P)-bd_dom_sf"/>
</dbReference>
<evidence type="ECO:0000256" key="10">
    <source>
        <dbReference type="RuleBase" id="RU362068"/>
    </source>
</evidence>
<organism evidence="13 14">
    <name type="scientific">Pseudoruegeria aquimaris</name>
    <dbReference type="NCBI Taxonomy" id="393663"/>
    <lineage>
        <taxon>Bacteria</taxon>
        <taxon>Pseudomonadati</taxon>
        <taxon>Pseudomonadota</taxon>
        <taxon>Alphaproteobacteria</taxon>
        <taxon>Rhodobacterales</taxon>
        <taxon>Roseobacteraceae</taxon>
        <taxon>Pseudoruegeria</taxon>
    </lineage>
</organism>
<dbReference type="NCBIfam" id="NF006083">
    <property type="entry name" value="PRK08229.1"/>
    <property type="match status" value="1"/>
</dbReference>
<keyword evidence="5 10" id="KW-0566">Pantothenate biosynthesis</keyword>
<dbReference type="RefSeq" id="WP_085869140.1">
    <property type="nucleotide sequence ID" value="NZ_FWFQ01000018.1"/>
</dbReference>
<dbReference type="InterPro" id="IPR050838">
    <property type="entry name" value="Ketopantoate_reductase"/>
</dbReference>
<dbReference type="InterPro" id="IPR008927">
    <property type="entry name" value="6-PGluconate_DH-like_C_sf"/>
</dbReference>
<reference evidence="13 14" key="1">
    <citation type="submission" date="2017-03" db="EMBL/GenBank/DDBJ databases">
        <authorList>
            <person name="Afonso C.L."/>
            <person name="Miller P.J."/>
            <person name="Scott M.A."/>
            <person name="Spackman E."/>
            <person name="Goraichik I."/>
            <person name="Dimitrov K.M."/>
            <person name="Suarez D.L."/>
            <person name="Swayne D.E."/>
        </authorList>
    </citation>
    <scope>NUCLEOTIDE SEQUENCE [LARGE SCALE GENOMIC DNA]</scope>
    <source>
        <strain evidence="13 14">CECT 7680</strain>
    </source>
</reference>
<dbReference type="InterPro" id="IPR013328">
    <property type="entry name" value="6PGD_dom2"/>
</dbReference>
<dbReference type="InterPro" id="IPR013752">
    <property type="entry name" value="KPA_reductase"/>
</dbReference>
<dbReference type="PANTHER" id="PTHR43765:SF2">
    <property type="entry name" value="2-DEHYDROPANTOATE 2-REDUCTASE"/>
    <property type="match status" value="1"/>
</dbReference>
<dbReference type="OrthoDB" id="9796561at2"/>
<evidence type="ECO:0000256" key="9">
    <source>
        <dbReference type="ARBA" id="ARBA00048793"/>
    </source>
</evidence>
<accession>A0A1Y5SWQ2</accession>
<name>A0A1Y5SWQ2_9RHOB</name>
<dbReference type="Pfam" id="PF02558">
    <property type="entry name" value="ApbA"/>
    <property type="match status" value="1"/>
</dbReference>
<evidence type="ECO:0000256" key="6">
    <source>
        <dbReference type="ARBA" id="ARBA00022857"/>
    </source>
</evidence>
<keyword evidence="7 10" id="KW-0560">Oxidoreductase</keyword>
<dbReference type="UniPathway" id="UPA00028">
    <property type="reaction ID" value="UER00004"/>
</dbReference>
<evidence type="ECO:0000256" key="1">
    <source>
        <dbReference type="ARBA" id="ARBA00004994"/>
    </source>
</evidence>
<evidence type="ECO:0000259" key="12">
    <source>
        <dbReference type="Pfam" id="PF08546"/>
    </source>
</evidence>
<dbReference type="NCBIfam" id="TIGR00745">
    <property type="entry name" value="apbA_panE"/>
    <property type="match status" value="1"/>
</dbReference>
<evidence type="ECO:0000256" key="5">
    <source>
        <dbReference type="ARBA" id="ARBA00022655"/>
    </source>
</evidence>
<evidence type="ECO:0000313" key="13">
    <source>
        <dbReference type="EMBL" id="SLN50179.1"/>
    </source>
</evidence>